<name>A0A6N2KA24_SALVM</name>
<proteinExistence type="predicted"/>
<protein>
    <submittedName>
        <fullName evidence="1">Uncharacterized protein</fullName>
    </submittedName>
</protein>
<reference evidence="1" key="1">
    <citation type="submission" date="2019-03" db="EMBL/GenBank/DDBJ databases">
        <authorList>
            <person name="Mank J."/>
            <person name="Almeida P."/>
        </authorList>
    </citation>
    <scope>NUCLEOTIDE SEQUENCE</scope>
    <source>
        <strain evidence="1">78183</strain>
    </source>
</reference>
<dbReference type="AlphaFoldDB" id="A0A6N2KA24"/>
<organism evidence="1">
    <name type="scientific">Salix viminalis</name>
    <name type="common">Common osier</name>
    <name type="synonym">Basket willow</name>
    <dbReference type="NCBI Taxonomy" id="40686"/>
    <lineage>
        <taxon>Eukaryota</taxon>
        <taxon>Viridiplantae</taxon>
        <taxon>Streptophyta</taxon>
        <taxon>Embryophyta</taxon>
        <taxon>Tracheophyta</taxon>
        <taxon>Spermatophyta</taxon>
        <taxon>Magnoliopsida</taxon>
        <taxon>eudicotyledons</taxon>
        <taxon>Gunneridae</taxon>
        <taxon>Pentapetalae</taxon>
        <taxon>rosids</taxon>
        <taxon>fabids</taxon>
        <taxon>Malpighiales</taxon>
        <taxon>Salicaceae</taxon>
        <taxon>Saliceae</taxon>
        <taxon>Salix</taxon>
    </lineage>
</organism>
<accession>A0A6N2KA24</accession>
<evidence type="ECO:0000313" key="1">
    <source>
        <dbReference type="EMBL" id="VFU25271.1"/>
    </source>
</evidence>
<sequence length="70" mass="7835">MGGATFVQSFEDIIDQIDSISINIHNLKRSWVKTYIKPSNSRSAQNSVSSGCLLLQGTTMNDRDDTCRRL</sequence>
<gene>
    <name evidence="1" type="ORF">SVIM_LOCUS56911</name>
</gene>
<dbReference type="EMBL" id="CAADRP010000224">
    <property type="protein sequence ID" value="VFU25271.1"/>
    <property type="molecule type" value="Genomic_DNA"/>
</dbReference>